<comment type="subcellular location">
    <subcellularLocation>
        <location evidence="1">Cell membrane</location>
        <topology evidence="1">Multi-pass membrane protein</topology>
    </subcellularLocation>
</comment>
<evidence type="ECO:0000256" key="7">
    <source>
        <dbReference type="SAM" id="Phobius"/>
    </source>
</evidence>
<evidence type="ECO:0000256" key="3">
    <source>
        <dbReference type="ARBA" id="ARBA00022475"/>
    </source>
</evidence>
<dbReference type="InterPro" id="IPR051907">
    <property type="entry name" value="DoxX-like_oxidoreductase"/>
</dbReference>
<dbReference type="RefSeq" id="WP_171242885.1">
    <property type="nucleotide sequence ID" value="NZ_JABEPQ010000001.1"/>
</dbReference>
<dbReference type="Pfam" id="PF07681">
    <property type="entry name" value="DoxX"/>
    <property type="match status" value="1"/>
</dbReference>
<keyword evidence="9" id="KW-1185">Reference proteome</keyword>
<keyword evidence="5 7" id="KW-1133">Transmembrane helix</keyword>
<organism evidence="8 9">
    <name type="scientific">Knoellia koreensis</name>
    <dbReference type="NCBI Taxonomy" id="2730921"/>
    <lineage>
        <taxon>Bacteria</taxon>
        <taxon>Bacillati</taxon>
        <taxon>Actinomycetota</taxon>
        <taxon>Actinomycetes</taxon>
        <taxon>Micrococcales</taxon>
        <taxon>Intrasporangiaceae</taxon>
        <taxon>Knoellia</taxon>
    </lineage>
</organism>
<dbReference type="PANTHER" id="PTHR33452">
    <property type="entry name" value="OXIDOREDUCTASE CATD-RELATED"/>
    <property type="match status" value="1"/>
</dbReference>
<keyword evidence="3" id="KW-1003">Cell membrane</keyword>
<feature type="transmembrane region" description="Helical" evidence="7">
    <location>
        <begin position="54"/>
        <end position="75"/>
    </location>
</feature>
<keyword evidence="6 7" id="KW-0472">Membrane</keyword>
<feature type="transmembrane region" description="Helical" evidence="7">
    <location>
        <begin position="109"/>
        <end position="130"/>
    </location>
</feature>
<dbReference type="PANTHER" id="PTHR33452:SF1">
    <property type="entry name" value="INNER MEMBRANE PROTEIN YPHA-RELATED"/>
    <property type="match status" value="1"/>
</dbReference>
<accession>A0A849HF87</accession>
<dbReference type="GO" id="GO:0005886">
    <property type="term" value="C:plasma membrane"/>
    <property type="evidence" value="ECO:0007669"/>
    <property type="project" value="UniProtKB-SubCell"/>
</dbReference>
<evidence type="ECO:0000313" key="9">
    <source>
        <dbReference type="Proteomes" id="UP000588586"/>
    </source>
</evidence>
<evidence type="ECO:0000256" key="6">
    <source>
        <dbReference type="ARBA" id="ARBA00023136"/>
    </source>
</evidence>
<gene>
    <name evidence="8" type="ORF">HJG52_07865</name>
</gene>
<comment type="caution">
    <text evidence="8">The sequence shown here is derived from an EMBL/GenBank/DDBJ whole genome shotgun (WGS) entry which is preliminary data.</text>
</comment>
<dbReference type="InterPro" id="IPR032808">
    <property type="entry name" value="DoxX"/>
</dbReference>
<proteinExistence type="inferred from homology"/>
<feature type="transmembrane region" description="Helical" evidence="7">
    <location>
        <begin position="12"/>
        <end position="29"/>
    </location>
</feature>
<name>A0A849HF87_9MICO</name>
<evidence type="ECO:0000256" key="2">
    <source>
        <dbReference type="ARBA" id="ARBA00006679"/>
    </source>
</evidence>
<dbReference type="AlphaFoldDB" id="A0A849HF87"/>
<dbReference type="Proteomes" id="UP000588586">
    <property type="component" value="Unassembled WGS sequence"/>
</dbReference>
<protein>
    <submittedName>
        <fullName evidence="8">DoxX family protein</fullName>
    </submittedName>
</protein>
<keyword evidence="4 7" id="KW-0812">Transmembrane</keyword>
<evidence type="ECO:0000313" key="8">
    <source>
        <dbReference type="EMBL" id="NNM45922.1"/>
    </source>
</evidence>
<dbReference type="EMBL" id="JABEPQ010000001">
    <property type="protein sequence ID" value="NNM45922.1"/>
    <property type="molecule type" value="Genomic_DNA"/>
</dbReference>
<feature type="transmembrane region" description="Helical" evidence="7">
    <location>
        <begin position="82"/>
        <end position="103"/>
    </location>
</feature>
<comment type="similarity">
    <text evidence="2">Belongs to the DoxX family.</text>
</comment>
<evidence type="ECO:0000256" key="4">
    <source>
        <dbReference type="ARBA" id="ARBA00022692"/>
    </source>
</evidence>
<reference evidence="8 9" key="1">
    <citation type="submission" date="2020-04" db="EMBL/GenBank/DDBJ databases">
        <title>Knoellia sp. isolate from air conditioner.</title>
        <authorList>
            <person name="Chea S."/>
            <person name="Kim D.-U."/>
        </authorList>
    </citation>
    <scope>NUCLEOTIDE SEQUENCE [LARGE SCALE GENOMIC DNA]</scope>
    <source>
        <strain evidence="8 9">DB2414S</strain>
    </source>
</reference>
<evidence type="ECO:0000256" key="5">
    <source>
        <dbReference type="ARBA" id="ARBA00022989"/>
    </source>
</evidence>
<evidence type="ECO:0000256" key="1">
    <source>
        <dbReference type="ARBA" id="ARBA00004651"/>
    </source>
</evidence>
<sequence length="147" mass="14442">MRSLPSPARDVLALVARLGLGFIFVMHGWQKLVTNGVAATQEGFAGMGAPVPDAAALVAIVLELGGGIALMLGAFTPVVGSLLALHMVAAALIAHQGNGFFVANGGPSYVLALAAGALALAAMGAGTFSLDGALARRRGAAPAATPA</sequence>